<accession>A0A9P7JQF6</accession>
<keyword evidence="1" id="KW-0472">Membrane</keyword>
<organism evidence="2 3">
    <name type="scientific">Suillus discolor</name>
    <dbReference type="NCBI Taxonomy" id="1912936"/>
    <lineage>
        <taxon>Eukaryota</taxon>
        <taxon>Fungi</taxon>
        <taxon>Dikarya</taxon>
        <taxon>Basidiomycota</taxon>
        <taxon>Agaricomycotina</taxon>
        <taxon>Agaricomycetes</taxon>
        <taxon>Agaricomycetidae</taxon>
        <taxon>Boletales</taxon>
        <taxon>Suillineae</taxon>
        <taxon>Suillaceae</taxon>
        <taxon>Suillus</taxon>
    </lineage>
</organism>
<dbReference type="RefSeq" id="XP_041288941.1">
    <property type="nucleotide sequence ID" value="XM_041431694.1"/>
</dbReference>
<gene>
    <name evidence="2" type="ORF">F5147DRAFT_582984</name>
</gene>
<evidence type="ECO:0000256" key="1">
    <source>
        <dbReference type="SAM" id="Phobius"/>
    </source>
</evidence>
<keyword evidence="1" id="KW-1133">Transmembrane helix</keyword>
<keyword evidence="1" id="KW-0812">Transmembrane</keyword>
<feature type="non-terminal residue" evidence="2">
    <location>
        <position position="1"/>
    </location>
</feature>
<dbReference type="AlphaFoldDB" id="A0A9P7JQF6"/>
<evidence type="ECO:0000313" key="3">
    <source>
        <dbReference type="Proteomes" id="UP000823399"/>
    </source>
</evidence>
<protein>
    <submittedName>
        <fullName evidence="2">Uncharacterized protein</fullName>
    </submittedName>
</protein>
<dbReference type="OrthoDB" id="2690317at2759"/>
<dbReference type="GeneID" id="64693953"/>
<dbReference type="Proteomes" id="UP000823399">
    <property type="component" value="Unassembled WGS sequence"/>
</dbReference>
<sequence>ERPLGNIFNLYVLLSMLLQFALHIISLIYITIQTLTISSLQYHYRLPEFLNLQNLVH</sequence>
<proteinExistence type="predicted"/>
<comment type="caution">
    <text evidence="2">The sequence shown here is derived from an EMBL/GenBank/DDBJ whole genome shotgun (WGS) entry which is preliminary data.</text>
</comment>
<name>A0A9P7JQF6_9AGAM</name>
<reference evidence="2" key="1">
    <citation type="journal article" date="2020" name="New Phytol.">
        <title>Comparative genomics reveals dynamic genome evolution in host specialist ectomycorrhizal fungi.</title>
        <authorList>
            <person name="Lofgren L.A."/>
            <person name="Nguyen N.H."/>
            <person name="Vilgalys R."/>
            <person name="Ruytinx J."/>
            <person name="Liao H.L."/>
            <person name="Branco S."/>
            <person name="Kuo A."/>
            <person name="LaButti K."/>
            <person name="Lipzen A."/>
            <person name="Andreopoulos W."/>
            <person name="Pangilinan J."/>
            <person name="Riley R."/>
            <person name="Hundley H."/>
            <person name="Na H."/>
            <person name="Barry K."/>
            <person name="Grigoriev I.V."/>
            <person name="Stajich J.E."/>
            <person name="Kennedy P.G."/>
        </authorList>
    </citation>
    <scope>NUCLEOTIDE SEQUENCE</scope>
    <source>
        <strain evidence="2">FC423</strain>
    </source>
</reference>
<feature type="transmembrane region" description="Helical" evidence="1">
    <location>
        <begin position="12"/>
        <end position="32"/>
    </location>
</feature>
<dbReference type="EMBL" id="JABBWM010000060">
    <property type="protein sequence ID" value="KAG2098693.1"/>
    <property type="molecule type" value="Genomic_DNA"/>
</dbReference>
<evidence type="ECO:0000313" key="2">
    <source>
        <dbReference type="EMBL" id="KAG2098693.1"/>
    </source>
</evidence>
<keyword evidence="3" id="KW-1185">Reference proteome</keyword>